<evidence type="ECO:0000256" key="3">
    <source>
        <dbReference type="ARBA" id="ARBA00022833"/>
    </source>
</evidence>
<dbReference type="InterPro" id="IPR002328">
    <property type="entry name" value="ADH_Zn_CS"/>
</dbReference>
<dbReference type="Proteomes" id="UP000815325">
    <property type="component" value="Unassembled WGS sequence"/>
</dbReference>
<dbReference type="Gene3D" id="3.40.50.720">
    <property type="entry name" value="NAD(P)-binding Rossmann-like Domain"/>
    <property type="match status" value="1"/>
</dbReference>
<feature type="domain" description="Alcohol dehydrogenase-like C-terminal" evidence="6">
    <location>
        <begin position="133"/>
        <end position="254"/>
    </location>
</feature>
<protein>
    <submittedName>
        <fullName evidence="8">Alcohol dehydrogenase GroES domain protein</fullName>
    </submittedName>
</protein>
<keyword evidence="3 5" id="KW-0862">Zinc</keyword>
<keyword evidence="4" id="KW-0560">Oxidoreductase</keyword>
<accession>A0ABQ7G080</accession>
<evidence type="ECO:0000256" key="1">
    <source>
        <dbReference type="ARBA" id="ARBA00001947"/>
    </source>
</evidence>
<gene>
    <name evidence="8" type="ORF">DUNSADRAFT_18363</name>
</gene>
<dbReference type="Pfam" id="PF08240">
    <property type="entry name" value="ADH_N"/>
    <property type="match status" value="1"/>
</dbReference>
<dbReference type="Gene3D" id="3.90.180.10">
    <property type="entry name" value="Medium-chain alcohol dehydrogenases, catalytic domain"/>
    <property type="match status" value="1"/>
</dbReference>
<dbReference type="InterPro" id="IPR011032">
    <property type="entry name" value="GroES-like_sf"/>
</dbReference>
<comment type="cofactor">
    <cofactor evidence="1 5">
        <name>Zn(2+)</name>
        <dbReference type="ChEBI" id="CHEBI:29105"/>
    </cofactor>
</comment>
<evidence type="ECO:0000256" key="5">
    <source>
        <dbReference type="RuleBase" id="RU361277"/>
    </source>
</evidence>
<sequence>MIDNDWGMATYPLVPGHEIIGTVAAKGSQVTELEIGDRVGYAGINGSCGACGHCVGGAENICLKGWSGTFMAGNHGGFQTFMRQPAKFAYKIPEGLDSVAAAPLLCAGITVYAPLRRLITHPGTKVTVVGIGGLGHLAIQFAAKMGAEVTALSSSANKEAEAKGFGAKNFVITGSDAMKAMTNTQEVIINTVSSANDYAAQMALLRPDGTLCIVGAPVADVKVGVSDLVFAQKKLMGSIVGGRKDTMEMLQFAAQAGIAPKCETMPLSKVNEAIEKVKNNQARYRVVLLTDL</sequence>
<dbReference type="EMBL" id="MU070378">
    <property type="protein sequence ID" value="KAF5828014.1"/>
    <property type="molecule type" value="Genomic_DNA"/>
</dbReference>
<keyword evidence="2 5" id="KW-0479">Metal-binding</keyword>
<evidence type="ECO:0000256" key="2">
    <source>
        <dbReference type="ARBA" id="ARBA00022723"/>
    </source>
</evidence>
<feature type="domain" description="Alcohol dehydrogenase-like N-terminal" evidence="7">
    <location>
        <begin position="5"/>
        <end position="94"/>
    </location>
</feature>
<evidence type="ECO:0000313" key="9">
    <source>
        <dbReference type="Proteomes" id="UP000815325"/>
    </source>
</evidence>
<dbReference type="SUPFAM" id="SSF50129">
    <property type="entry name" value="GroES-like"/>
    <property type="match status" value="1"/>
</dbReference>
<comment type="similarity">
    <text evidence="5">Belongs to the zinc-containing alcohol dehydrogenase family.</text>
</comment>
<evidence type="ECO:0000259" key="7">
    <source>
        <dbReference type="Pfam" id="PF08240"/>
    </source>
</evidence>
<proteinExistence type="inferred from homology"/>
<dbReference type="InterPro" id="IPR013149">
    <property type="entry name" value="ADH-like_C"/>
</dbReference>
<dbReference type="InterPro" id="IPR047109">
    <property type="entry name" value="CAD-like"/>
</dbReference>
<evidence type="ECO:0000259" key="6">
    <source>
        <dbReference type="Pfam" id="PF00107"/>
    </source>
</evidence>
<organism evidence="8 9">
    <name type="scientific">Dunaliella salina</name>
    <name type="common">Green alga</name>
    <name type="synonym">Protococcus salinus</name>
    <dbReference type="NCBI Taxonomy" id="3046"/>
    <lineage>
        <taxon>Eukaryota</taxon>
        <taxon>Viridiplantae</taxon>
        <taxon>Chlorophyta</taxon>
        <taxon>core chlorophytes</taxon>
        <taxon>Chlorophyceae</taxon>
        <taxon>CS clade</taxon>
        <taxon>Chlamydomonadales</taxon>
        <taxon>Dunaliellaceae</taxon>
        <taxon>Dunaliella</taxon>
    </lineage>
</organism>
<reference evidence="8" key="1">
    <citation type="submission" date="2017-08" db="EMBL/GenBank/DDBJ databases">
        <authorList>
            <person name="Polle J.E."/>
            <person name="Barry K."/>
            <person name="Cushman J."/>
            <person name="Schmutz J."/>
            <person name="Tran D."/>
            <person name="Hathwaick L.T."/>
            <person name="Yim W.C."/>
            <person name="Jenkins J."/>
            <person name="Mckie-Krisberg Z.M."/>
            <person name="Prochnik S."/>
            <person name="Lindquist E."/>
            <person name="Dockter R.B."/>
            <person name="Adam C."/>
            <person name="Molina H."/>
            <person name="Bunkerborg J."/>
            <person name="Jin E."/>
            <person name="Buchheim M."/>
            <person name="Magnuson J."/>
        </authorList>
    </citation>
    <scope>NUCLEOTIDE SEQUENCE</scope>
    <source>
        <strain evidence="8">CCAP 19/18</strain>
    </source>
</reference>
<dbReference type="InterPro" id="IPR036291">
    <property type="entry name" value="NAD(P)-bd_dom_sf"/>
</dbReference>
<dbReference type="SUPFAM" id="SSF51735">
    <property type="entry name" value="NAD(P)-binding Rossmann-fold domains"/>
    <property type="match status" value="1"/>
</dbReference>
<dbReference type="PROSITE" id="PS00059">
    <property type="entry name" value="ADH_ZINC"/>
    <property type="match status" value="1"/>
</dbReference>
<dbReference type="InterPro" id="IPR013154">
    <property type="entry name" value="ADH-like_N"/>
</dbReference>
<keyword evidence="9" id="KW-1185">Reference proteome</keyword>
<dbReference type="CDD" id="cd05283">
    <property type="entry name" value="CAD1"/>
    <property type="match status" value="1"/>
</dbReference>
<evidence type="ECO:0000256" key="4">
    <source>
        <dbReference type="ARBA" id="ARBA00023002"/>
    </source>
</evidence>
<dbReference type="PANTHER" id="PTHR42683">
    <property type="entry name" value="ALDEHYDE REDUCTASE"/>
    <property type="match status" value="1"/>
</dbReference>
<dbReference type="Pfam" id="PF00107">
    <property type="entry name" value="ADH_zinc_N"/>
    <property type="match status" value="1"/>
</dbReference>
<name>A0ABQ7G080_DUNSA</name>
<evidence type="ECO:0000313" key="8">
    <source>
        <dbReference type="EMBL" id="KAF5828014.1"/>
    </source>
</evidence>
<comment type="caution">
    <text evidence="8">The sequence shown here is derived from an EMBL/GenBank/DDBJ whole genome shotgun (WGS) entry which is preliminary data.</text>
</comment>